<protein>
    <submittedName>
        <fullName evidence="1">RHTO0S04e00716g1_1</fullName>
    </submittedName>
</protein>
<sequence length="85" mass="9781">MSTLKVYPLSNYSFATKEAQVDEDPSVVARLQRLYGQQLALSSLALPTCSRSPSRHIYRPLRYRPILLAPYRPLCACNFQFAFFH</sequence>
<proteinExistence type="predicted"/>
<gene>
    <name evidence="1" type="ORF">RHTO0S_04e00716g</name>
</gene>
<accession>A0A061APK3</accession>
<dbReference type="EMBL" id="LK052939">
    <property type="protein sequence ID" value="CDR39075.1"/>
    <property type="molecule type" value="Genomic_DNA"/>
</dbReference>
<reference evidence="1" key="1">
    <citation type="journal article" date="2014" name="Genome Announc.">
        <title>Draft genome sequence of Rhodosporidium toruloides CECT1137, an oleaginous yeast of biotechnological interest.</title>
        <authorList>
            <person name="Morin N."/>
            <person name="Calcas X."/>
            <person name="Devillers H."/>
            <person name="Durrens P."/>
            <person name="Sherman D.J."/>
            <person name="Nicaud J.-M."/>
            <person name="Neuveglise C."/>
        </authorList>
    </citation>
    <scope>NUCLEOTIDE SEQUENCE</scope>
    <source>
        <strain evidence="1">CECT1137</strain>
    </source>
</reference>
<dbReference type="AlphaFoldDB" id="A0A061APK3"/>
<evidence type="ECO:0000313" key="1">
    <source>
        <dbReference type="EMBL" id="CDR39075.1"/>
    </source>
</evidence>
<dbReference type="Gene3D" id="3.90.79.10">
    <property type="entry name" value="Nucleoside Triphosphate Pyrophosphohydrolase"/>
    <property type="match status" value="1"/>
</dbReference>
<organism evidence="1">
    <name type="scientific">Rhodotorula toruloides</name>
    <name type="common">Yeast</name>
    <name type="synonym">Rhodosporidium toruloides</name>
    <dbReference type="NCBI Taxonomy" id="5286"/>
    <lineage>
        <taxon>Eukaryota</taxon>
        <taxon>Fungi</taxon>
        <taxon>Dikarya</taxon>
        <taxon>Basidiomycota</taxon>
        <taxon>Pucciniomycotina</taxon>
        <taxon>Microbotryomycetes</taxon>
        <taxon>Sporidiobolales</taxon>
        <taxon>Sporidiobolaceae</taxon>
        <taxon>Rhodotorula</taxon>
    </lineage>
</organism>
<dbReference type="OrthoDB" id="277288at2759"/>
<name>A0A061APK3_RHOTO</name>